<gene>
    <name evidence="3" type="ORF">CQA53_01320</name>
</gene>
<proteinExistence type="predicted"/>
<feature type="region of interest" description="Disordered" evidence="1">
    <location>
        <begin position="77"/>
        <end position="107"/>
    </location>
</feature>
<evidence type="ECO:0000313" key="3">
    <source>
        <dbReference type="EMBL" id="RDU67668.1"/>
    </source>
</evidence>
<feature type="signal peptide" evidence="2">
    <location>
        <begin position="1"/>
        <end position="20"/>
    </location>
</feature>
<dbReference type="RefSeq" id="WP_115542195.1">
    <property type="nucleotide sequence ID" value="NZ_NXLQ01000001.1"/>
</dbReference>
<feature type="compositionally biased region" description="Polar residues" evidence="1">
    <location>
        <begin position="77"/>
        <end position="88"/>
    </location>
</feature>
<dbReference type="AlphaFoldDB" id="A0A3D8IQV2"/>
<dbReference type="EMBL" id="NXLQ01000001">
    <property type="protein sequence ID" value="RDU67668.1"/>
    <property type="molecule type" value="Genomic_DNA"/>
</dbReference>
<protein>
    <recommendedName>
        <fullName evidence="5">Outer membrane beta-barrel protein</fullName>
    </recommendedName>
</protein>
<evidence type="ECO:0000313" key="4">
    <source>
        <dbReference type="Proteomes" id="UP000256379"/>
    </source>
</evidence>
<keyword evidence="2" id="KW-0732">Signal</keyword>
<evidence type="ECO:0000256" key="2">
    <source>
        <dbReference type="SAM" id="SignalP"/>
    </source>
</evidence>
<dbReference type="OrthoDB" id="5330035at2"/>
<name>A0A3D8IQV2_9HELI</name>
<accession>A0A3D8IQV2</accession>
<reference evidence="3 4" key="1">
    <citation type="submission" date="2018-04" db="EMBL/GenBank/DDBJ databases">
        <title>Novel Campyloabacter and Helicobacter Species and Strains.</title>
        <authorList>
            <person name="Mannion A.J."/>
            <person name="Shen Z."/>
            <person name="Fox J.G."/>
        </authorList>
    </citation>
    <scope>NUCLEOTIDE SEQUENCE [LARGE SCALE GENOMIC DNA]</scope>
    <source>
        <strain evidence="3 4">MIT 17-337</strain>
    </source>
</reference>
<keyword evidence="4" id="KW-1185">Reference proteome</keyword>
<dbReference type="Proteomes" id="UP000256379">
    <property type="component" value="Unassembled WGS sequence"/>
</dbReference>
<sequence>MKILQLSLIAPIVYCHIAFASFTSQSLNATNTQTPHNIAGGGGDFLPTLSLVVSLNDRHSLYADNESMGNANTHSITQSETATQTQGVQGDVKDSQSQNTQSIVGDSTQSNGKLYSFGAGIGYGFDSVPGGLNHKTSLILSPHWENAKGWILDAPFILSYIAPNPSYFQSYFNNIGDGANIDISALVGKKLLNAKSFGISASVGLGYSISYMWASRERLVGDGRQKDVGTALYNALTLRAGVEGNYKKHVIGAYTSYYMPLRETLKLLSTGASANSPQTNLYDNTIFSSYGINAYYLYRF</sequence>
<evidence type="ECO:0008006" key="5">
    <source>
        <dbReference type="Google" id="ProtNLM"/>
    </source>
</evidence>
<feature type="chain" id="PRO_5017757216" description="Outer membrane beta-barrel protein" evidence="2">
    <location>
        <begin position="21"/>
        <end position="300"/>
    </location>
</feature>
<comment type="caution">
    <text evidence="3">The sequence shown here is derived from an EMBL/GenBank/DDBJ whole genome shotgun (WGS) entry which is preliminary data.</text>
</comment>
<feature type="compositionally biased region" description="Polar residues" evidence="1">
    <location>
        <begin position="95"/>
        <end position="107"/>
    </location>
</feature>
<organism evidence="3 4">
    <name type="scientific">Helicobacter didelphidarum</name>
    <dbReference type="NCBI Taxonomy" id="2040648"/>
    <lineage>
        <taxon>Bacteria</taxon>
        <taxon>Pseudomonadati</taxon>
        <taxon>Campylobacterota</taxon>
        <taxon>Epsilonproteobacteria</taxon>
        <taxon>Campylobacterales</taxon>
        <taxon>Helicobacteraceae</taxon>
        <taxon>Helicobacter</taxon>
    </lineage>
</organism>
<evidence type="ECO:0000256" key="1">
    <source>
        <dbReference type="SAM" id="MobiDB-lite"/>
    </source>
</evidence>